<dbReference type="InterPro" id="IPR012677">
    <property type="entry name" value="Nucleotide-bd_a/b_plait_sf"/>
</dbReference>
<name>A0A8B6D2K0_MYTGA</name>
<dbReference type="InterPro" id="IPR035979">
    <property type="entry name" value="RBD_domain_sf"/>
</dbReference>
<reference evidence="6" key="1">
    <citation type="submission" date="2018-11" db="EMBL/GenBank/DDBJ databases">
        <authorList>
            <person name="Alioto T."/>
            <person name="Alioto T."/>
        </authorList>
    </citation>
    <scope>NUCLEOTIDE SEQUENCE</scope>
</reference>
<evidence type="ECO:0000256" key="1">
    <source>
        <dbReference type="ARBA" id="ARBA00008920"/>
    </source>
</evidence>
<dbReference type="Pfam" id="PF00076">
    <property type="entry name" value="RRM_1"/>
    <property type="match status" value="2"/>
</dbReference>
<dbReference type="SUPFAM" id="SSF54928">
    <property type="entry name" value="RNA-binding domain, RBD"/>
    <property type="match status" value="1"/>
</dbReference>
<comment type="similarity">
    <text evidence="1">Belongs to the RRM TRSPAP family.</text>
</comment>
<evidence type="ECO:0000256" key="3">
    <source>
        <dbReference type="PROSITE-ProRule" id="PRU00176"/>
    </source>
</evidence>
<dbReference type="Gene3D" id="3.30.70.330">
    <property type="match status" value="2"/>
</dbReference>
<evidence type="ECO:0000313" key="7">
    <source>
        <dbReference type="Proteomes" id="UP000596742"/>
    </source>
</evidence>
<dbReference type="PROSITE" id="PS50102">
    <property type="entry name" value="RRM"/>
    <property type="match status" value="2"/>
</dbReference>
<feature type="domain" description="RRM" evidence="5">
    <location>
        <begin position="8"/>
        <end position="91"/>
    </location>
</feature>
<comment type="caution">
    <text evidence="6">The sequence shown here is derived from an EMBL/GenBank/DDBJ whole genome shotgun (WGS) entry which is preliminary data.</text>
</comment>
<dbReference type="AlphaFoldDB" id="A0A8B6D2K0"/>
<dbReference type="Proteomes" id="UP000596742">
    <property type="component" value="Unassembled WGS sequence"/>
</dbReference>
<dbReference type="PANTHER" id="PTHR37457:SF3">
    <property type="entry name" value="TRNA SELENOCYSTEINE-ASSOCIATED PROTEIN 1"/>
    <property type="match status" value="1"/>
</dbReference>
<sequence length="392" mass="45010">MAVICTTPTLWMGDLESDWDEEFITKGFQNMGITIRSLKIIKNKVTGLPAGYCFVDFTDKDKAQEALLKLNGKVIPGTTPVRRFKLNSAGYGKDSAPLPEYSLFVGELSDDVDDYVLYQAFAKRYRSCRSVKIVTDSSGRSKGYGFIRFTEENDQQRALIEMQHFPGISRRPIRVSLATPKRWVFFLLLENYTNENRKCKQYQGHIRDIPKNSCSLRTGSMEVTLPLMDPSERYKGYGPNSSPGPKGQSGRLSNIHKRSEISKKPLFTVPKIKRRRPMQKNTVTVFSCHNHGMTFWSSCYIATKAYSFAYYAYFFVNQAINSYSSFKIIKEWQNLGKMKALHGDVRLDGYKIYNHETQRAHYASRIESVPPIMKLEAIYPLIRARNHICEVK</sequence>
<feature type="domain" description="RRM" evidence="5">
    <location>
        <begin position="101"/>
        <end position="180"/>
    </location>
</feature>
<accession>A0A8B6D2K0</accession>
<evidence type="ECO:0000313" key="6">
    <source>
        <dbReference type="EMBL" id="VDI13011.1"/>
    </source>
</evidence>
<proteinExistence type="inferred from homology"/>
<dbReference type="InterPro" id="IPR040434">
    <property type="entry name" value="TSAP1"/>
</dbReference>
<evidence type="ECO:0000256" key="2">
    <source>
        <dbReference type="ARBA" id="ARBA00033477"/>
    </source>
</evidence>
<feature type="region of interest" description="Disordered" evidence="4">
    <location>
        <begin position="234"/>
        <end position="255"/>
    </location>
</feature>
<protein>
    <recommendedName>
        <fullName evidence="2">tRNA selenocysteine-associated protein 1</fullName>
    </recommendedName>
</protein>
<dbReference type="PANTHER" id="PTHR37457">
    <property type="entry name" value="TRNA SELENOCYSTEINE 1-ASSOCIATED PROTEIN 1-RELATED"/>
    <property type="match status" value="1"/>
</dbReference>
<keyword evidence="7" id="KW-1185">Reference proteome</keyword>
<feature type="non-terminal residue" evidence="6">
    <location>
        <position position="392"/>
    </location>
</feature>
<dbReference type="OrthoDB" id="446113at2759"/>
<dbReference type="FunFam" id="3.30.70.330:FF:000159">
    <property type="entry name" value="tRNA selenocysteine 1-associated protein 1"/>
    <property type="match status" value="1"/>
</dbReference>
<dbReference type="EMBL" id="UYJE01002703">
    <property type="protein sequence ID" value="VDI13011.1"/>
    <property type="molecule type" value="Genomic_DNA"/>
</dbReference>
<dbReference type="InterPro" id="IPR000504">
    <property type="entry name" value="RRM_dom"/>
</dbReference>
<dbReference type="GO" id="GO:0003723">
    <property type="term" value="F:RNA binding"/>
    <property type="evidence" value="ECO:0007669"/>
    <property type="project" value="UniProtKB-UniRule"/>
</dbReference>
<dbReference type="SMART" id="SM00360">
    <property type="entry name" value="RRM"/>
    <property type="match status" value="2"/>
</dbReference>
<evidence type="ECO:0000256" key="4">
    <source>
        <dbReference type="SAM" id="MobiDB-lite"/>
    </source>
</evidence>
<evidence type="ECO:0000259" key="5">
    <source>
        <dbReference type="PROSITE" id="PS50102"/>
    </source>
</evidence>
<organism evidence="6 7">
    <name type="scientific">Mytilus galloprovincialis</name>
    <name type="common">Mediterranean mussel</name>
    <dbReference type="NCBI Taxonomy" id="29158"/>
    <lineage>
        <taxon>Eukaryota</taxon>
        <taxon>Metazoa</taxon>
        <taxon>Spiralia</taxon>
        <taxon>Lophotrochozoa</taxon>
        <taxon>Mollusca</taxon>
        <taxon>Bivalvia</taxon>
        <taxon>Autobranchia</taxon>
        <taxon>Pteriomorphia</taxon>
        <taxon>Mytilida</taxon>
        <taxon>Mytiloidea</taxon>
        <taxon>Mytilidae</taxon>
        <taxon>Mytilinae</taxon>
        <taxon>Mytilus</taxon>
    </lineage>
</organism>
<gene>
    <name evidence="6" type="ORF">MGAL_10B000495</name>
</gene>
<keyword evidence="3" id="KW-0694">RNA-binding</keyword>